<sequence>MLLVLFYVLIALAFGGYTTWLLATVLPQSLLDRASRHGRFADLSDEPTAVSDTKTAAPPIADKNASRC</sequence>
<dbReference type="EMBL" id="FOAJ01000006">
    <property type="protein sequence ID" value="SEL25806.1"/>
    <property type="molecule type" value="Genomic_DNA"/>
</dbReference>
<evidence type="ECO:0000313" key="2">
    <source>
        <dbReference type="EMBL" id="SEL25806.1"/>
    </source>
</evidence>
<protein>
    <submittedName>
        <fullName evidence="2">Uncharacterized protein</fullName>
    </submittedName>
</protein>
<dbReference type="RefSeq" id="WP_090550499.1">
    <property type="nucleotide sequence ID" value="NZ_FNSR01000002.1"/>
</dbReference>
<proteinExistence type="predicted"/>
<reference evidence="3" key="1">
    <citation type="submission" date="2016-10" db="EMBL/GenBank/DDBJ databases">
        <authorList>
            <person name="Varghese N."/>
            <person name="Submissions S."/>
        </authorList>
    </citation>
    <scope>NUCLEOTIDE SEQUENCE [LARGE SCALE GENOMIC DNA]</scope>
    <source>
        <strain evidence="3">LMG 26416</strain>
    </source>
</reference>
<keyword evidence="3" id="KW-1185">Reference proteome</keyword>
<evidence type="ECO:0000313" key="3">
    <source>
        <dbReference type="Proteomes" id="UP000199120"/>
    </source>
</evidence>
<feature type="region of interest" description="Disordered" evidence="1">
    <location>
        <begin position="45"/>
        <end position="68"/>
    </location>
</feature>
<dbReference type="OrthoDB" id="9135827at2"/>
<evidence type="ECO:0000256" key="1">
    <source>
        <dbReference type="SAM" id="MobiDB-lite"/>
    </source>
</evidence>
<name>A0A1H7NQR4_9BURK</name>
<dbReference type="Proteomes" id="UP000199120">
    <property type="component" value="Unassembled WGS sequence"/>
</dbReference>
<accession>A0A1H7NQR4</accession>
<gene>
    <name evidence="2" type="ORF">SAMN05192542_10640</name>
</gene>
<organism evidence="2 3">
    <name type="scientific">Paraburkholderia caballeronis</name>
    <dbReference type="NCBI Taxonomy" id="416943"/>
    <lineage>
        <taxon>Bacteria</taxon>
        <taxon>Pseudomonadati</taxon>
        <taxon>Pseudomonadota</taxon>
        <taxon>Betaproteobacteria</taxon>
        <taxon>Burkholderiales</taxon>
        <taxon>Burkholderiaceae</taxon>
        <taxon>Paraburkholderia</taxon>
    </lineage>
</organism>
<dbReference type="AlphaFoldDB" id="A0A1H7NQR4"/>